<dbReference type="GO" id="GO:0015074">
    <property type="term" value="P:DNA integration"/>
    <property type="evidence" value="ECO:0007669"/>
    <property type="project" value="InterPro"/>
</dbReference>
<dbReference type="PANTHER" id="PTHR34605">
    <property type="entry name" value="PHAGE_INTEGRASE DOMAIN-CONTAINING PROTEIN"/>
    <property type="match status" value="1"/>
</dbReference>
<proteinExistence type="predicted"/>
<dbReference type="PANTHER" id="PTHR34605:SF3">
    <property type="entry name" value="P CELL-TYPE AGGLUTINATION PROTEIN MAP4-LIKE-RELATED"/>
    <property type="match status" value="1"/>
</dbReference>
<dbReference type="GO" id="GO:0003677">
    <property type="term" value="F:DNA binding"/>
    <property type="evidence" value="ECO:0007669"/>
    <property type="project" value="UniProtKB-KW"/>
</dbReference>
<evidence type="ECO:0000256" key="2">
    <source>
        <dbReference type="ARBA" id="ARBA00023172"/>
    </source>
</evidence>
<dbReference type="InterPro" id="IPR013762">
    <property type="entry name" value="Integrase-like_cat_sf"/>
</dbReference>
<dbReference type="EMBL" id="KN823100">
    <property type="protein sequence ID" value="KIO22795.1"/>
    <property type="molecule type" value="Genomic_DNA"/>
</dbReference>
<gene>
    <name evidence="3" type="ORF">M407DRAFT_78823</name>
</gene>
<dbReference type="InterPro" id="IPR011010">
    <property type="entry name" value="DNA_brk_join_enz"/>
</dbReference>
<protein>
    <recommendedName>
        <fullName evidence="5">Tyr recombinase domain-containing protein</fullName>
    </recommendedName>
</protein>
<reference evidence="4" key="2">
    <citation type="submission" date="2015-01" db="EMBL/GenBank/DDBJ databases">
        <title>Evolutionary Origins and Diversification of the Mycorrhizal Mutualists.</title>
        <authorList>
            <consortium name="DOE Joint Genome Institute"/>
            <consortium name="Mycorrhizal Genomics Consortium"/>
            <person name="Kohler A."/>
            <person name="Kuo A."/>
            <person name="Nagy L.G."/>
            <person name="Floudas D."/>
            <person name="Copeland A."/>
            <person name="Barry K.W."/>
            <person name="Cichocki N."/>
            <person name="Veneault-Fourrey C."/>
            <person name="LaButti K."/>
            <person name="Lindquist E.A."/>
            <person name="Lipzen A."/>
            <person name="Lundell T."/>
            <person name="Morin E."/>
            <person name="Murat C."/>
            <person name="Riley R."/>
            <person name="Ohm R."/>
            <person name="Sun H."/>
            <person name="Tunlid A."/>
            <person name="Henrissat B."/>
            <person name="Grigoriev I.V."/>
            <person name="Hibbett D.S."/>
            <person name="Martin F."/>
        </authorList>
    </citation>
    <scope>NUCLEOTIDE SEQUENCE [LARGE SCALE GENOMIC DNA]</scope>
    <source>
        <strain evidence="4">MUT 4182</strain>
    </source>
</reference>
<dbReference type="HOGENOM" id="CLU_003292_2_0_1"/>
<dbReference type="OrthoDB" id="3266428at2759"/>
<evidence type="ECO:0000313" key="3">
    <source>
        <dbReference type="EMBL" id="KIO22795.1"/>
    </source>
</evidence>
<dbReference type="Gene3D" id="1.10.150.130">
    <property type="match status" value="1"/>
</dbReference>
<dbReference type="AlphaFoldDB" id="A0A0C3Q2Q0"/>
<evidence type="ECO:0000256" key="1">
    <source>
        <dbReference type="ARBA" id="ARBA00023125"/>
    </source>
</evidence>
<sequence length="393" mass="43543">MRQKGARLQKGEIVSTNRYRPSVLASKRVLLWSSPFYEGLLKARGSTAHLQVKVERAILAGLEDSTLTQYGVGLKRFAEFCDQEGISEEDRVPASEFLLCAFASAMALEVVQRTTLNTWLAGLRAWHLSQGAPWSLSSSDSMEMIKKAVAKRAPASKKTLRPPVTIQHLRALADHLDLLNSFDIAVFAVACTAFWSCMRLGEILVDSPRFFDPSRSPSKAMILSSRESREGLPFLSFNIPWTKTTKNEGATVVVNPRQGDPTCPVRALRLHQHANGASSDPSVPFFAFSTTSDHTFQPLTRDAFMSRCNNVWAAAGLGKLTGHSFRIGGATELLLQGKPPYVVQKQGRWKSSAFLLYWRSVDEVIPTYLSDRISEGDLSTLRGNMKDWFASSV</sequence>
<dbReference type="SUPFAM" id="SSF47823">
    <property type="entry name" value="lambda integrase-like, N-terminal domain"/>
    <property type="match status" value="1"/>
</dbReference>
<dbReference type="STRING" id="1051891.A0A0C3Q2Q0"/>
<evidence type="ECO:0000313" key="4">
    <source>
        <dbReference type="Proteomes" id="UP000054248"/>
    </source>
</evidence>
<reference evidence="3 4" key="1">
    <citation type="submission" date="2014-04" db="EMBL/GenBank/DDBJ databases">
        <authorList>
            <consortium name="DOE Joint Genome Institute"/>
            <person name="Kuo A."/>
            <person name="Girlanda M."/>
            <person name="Perotto S."/>
            <person name="Kohler A."/>
            <person name="Nagy L.G."/>
            <person name="Floudas D."/>
            <person name="Copeland A."/>
            <person name="Barry K.W."/>
            <person name="Cichocki N."/>
            <person name="Veneault-Fourrey C."/>
            <person name="LaButti K."/>
            <person name="Lindquist E.A."/>
            <person name="Lipzen A."/>
            <person name="Lundell T."/>
            <person name="Morin E."/>
            <person name="Murat C."/>
            <person name="Sun H."/>
            <person name="Tunlid A."/>
            <person name="Henrissat B."/>
            <person name="Grigoriev I.V."/>
            <person name="Hibbett D.S."/>
            <person name="Martin F."/>
            <person name="Nordberg H.P."/>
            <person name="Cantor M.N."/>
            <person name="Hua S.X."/>
        </authorList>
    </citation>
    <scope>NUCLEOTIDE SEQUENCE [LARGE SCALE GENOMIC DNA]</scope>
    <source>
        <strain evidence="3 4">MUT 4182</strain>
    </source>
</reference>
<keyword evidence="4" id="KW-1185">Reference proteome</keyword>
<keyword evidence="1" id="KW-0238">DNA-binding</keyword>
<dbReference type="Gene3D" id="1.10.443.10">
    <property type="entry name" value="Intergrase catalytic core"/>
    <property type="match status" value="1"/>
</dbReference>
<dbReference type="InterPro" id="IPR052925">
    <property type="entry name" value="Phage_Integrase-like_Recomb"/>
</dbReference>
<evidence type="ECO:0008006" key="5">
    <source>
        <dbReference type="Google" id="ProtNLM"/>
    </source>
</evidence>
<dbReference type="SUPFAM" id="SSF56349">
    <property type="entry name" value="DNA breaking-rejoining enzymes"/>
    <property type="match status" value="1"/>
</dbReference>
<dbReference type="Proteomes" id="UP000054248">
    <property type="component" value="Unassembled WGS sequence"/>
</dbReference>
<organism evidence="3 4">
    <name type="scientific">Tulasnella calospora MUT 4182</name>
    <dbReference type="NCBI Taxonomy" id="1051891"/>
    <lineage>
        <taxon>Eukaryota</taxon>
        <taxon>Fungi</taxon>
        <taxon>Dikarya</taxon>
        <taxon>Basidiomycota</taxon>
        <taxon>Agaricomycotina</taxon>
        <taxon>Agaricomycetes</taxon>
        <taxon>Cantharellales</taxon>
        <taxon>Tulasnellaceae</taxon>
        <taxon>Tulasnella</taxon>
    </lineage>
</organism>
<keyword evidence="2" id="KW-0233">DNA recombination</keyword>
<dbReference type="InterPro" id="IPR010998">
    <property type="entry name" value="Integrase_recombinase_N"/>
</dbReference>
<accession>A0A0C3Q2Q0</accession>
<dbReference type="GO" id="GO:0006310">
    <property type="term" value="P:DNA recombination"/>
    <property type="evidence" value="ECO:0007669"/>
    <property type="project" value="UniProtKB-KW"/>
</dbReference>
<name>A0A0C3Q2Q0_9AGAM</name>